<evidence type="ECO:0000313" key="2">
    <source>
        <dbReference type="Proteomes" id="UP000242381"/>
    </source>
</evidence>
<gene>
    <name evidence="1" type="ORF">BCV71DRAFT_43166</name>
</gene>
<dbReference type="Proteomes" id="UP000242381">
    <property type="component" value="Unassembled WGS sequence"/>
</dbReference>
<organism evidence="1 2">
    <name type="scientific">Rhizopus microsporus</name>
    <dbReference type="NCBI Taxonomy" id="58291"/>
    <lineage>
        <taxon>Eukaryota</taxon>
        <taxon>Fungi</taxon>
        <taxon>Fungi incertae sedis</taxon>
        <taxon>Mucoromycota</taxon>
        <taxon>Mucoromycotina</taxon>
        <taxon>Mucoromycetes</taxon>
        <taxon>Mucorales</taxon>
        <taxon>Mucorineae</taxon>
        <taxon>Rhizopodaceae</taxon>
        <taxon>Rhizopus</taxon>
    </lineage>
</organism>
<protein>
    <submittedName>
        <fullName evidence="1">Uncharacterized protein</fullName>
    </submittedName>
</protein>
<dbReference type="VEuPathDB" id="FungiDB:BCV72DRAFT_230961"/>
<name>A0A1X0RSA9_RHIZD</name>
<dbReference type="AlphaFoldDB" id="A0A1X0RSA9"/>
<reference evidence="1 2" key="1">
    <citation type="journal article" date="2016" name="Proc. Natl. Acad. Sci. U.S.A.">
        <title>Lipid metabolic changes in an early divergent fungus govern the establishment of a mutualistic symbiosis with endobacteria.</title>
        <authorList>
            <person name="Lastovetsky O.A."/>
            <person name="Gaspar M.L."/>
            <person name="Mondo S.J."/>
            <person name="LaButti K.M."/>
            <person name="Sandor L."/>
            <person name="Grigoriev I.V."/>
            <person name="Henry S.A."/>
            <person name="Pawlowska T.E."/>
        </authorList>
    </citation>
    <scope>NUCLEOTIDE SEQUENCE [LARGE SCALE GENOMIC DNA]</scope>
    <source>
        <strain evidence="1 2">ATCC 11559</strain>
    </source>
</reference>
<proteinExistence type="predicted"/>
<accession>A0A1X0RSA9</accession>
<sequence length="319" mass="36793">MLEYFERNPSVRETITTELLQEHFDTTFDRTKSFTVSAAFAKVLLNALINRKEYQNDFSVPRFADGLRTNEFLKLMDIYDLYGAVIHHLYTLDTRSALFALQNIFKENASDVKSFKSNLYTTYIKLLFTLDVDDEDFYQQSEDAFIEEICQSSEGRQNIAIREERKSPKVSIDPIGLFVIANLLQQMLIQASLQNRNKTVESGMSKRISRMLSFMGKIHQICPGGLPQAIIAAIPATFRSQLGTFLSESSPTSKKRKLSYTIYLQNRNCQNTRTYEPSLKEAWESVKHKETGLSKHETAFVLICSHLERKIIPTYNYKK</sequence>
<dbReference type="EMBL" id="KV921450">
    <property type="protein sequence ID" value="ORE14864.1"/>
    <property type="molecule type" value="Genomic_DNA"/>
</dbReference>
<evidence type="ECO:0000313" key="1">
    <source>
        <dbReference type="EMBL" id="ORE14864.1"/>
    </source>
</evidence>